<feature type="compositionally biased region" description="Basic and acidic residues" evidence="1">
    <location>
        <begin position="46"/>
        <end position="59"/>
    </location>
</feature>
<feature type="region of interest" description="Disordered" evidence="1">
    <location>
        <begin position="33"/>
        <end position="59"/>
    </location>
</feature>
<keyword evidence="3" id="KW-1185">Reference proteome</keyword>
<accession>A0AA37TFZ7</accession>
<reference evidence="3" key="1">
    <citation type="journal article" date="2019" name="Int. J. Syst. Evol. Microbiol.">
        <title>The Global Catalogue of Microorganisms (GCM) 10K type strain sequencing project: providing services to taxonomists for standard genome sequencing and annotation.</title>
        <authorList>
            <consortium name="The Broad Institute Genomics Platform"/>
            <consortium name="The Broad Institute Genome Sequencing Center for Infectious Disease"/>
            <person name="Wu L."/>
            <person name="Ma J."/>
        </authorList>
    </citation>
    <scope>NUCLEOTIDE SEQUENCE [LARGE SCALE GENOMIC DNA]</scope>
    <source>
        <strain evidence="3">NBRC 103632</strain>
    </source>
</reference>
<protein>
    <submittedName>
        <fullName evidence="2">Uncharacterized protein</fullName>
    </submittedName>
</protein>
<dbReference type="EMBL" id="BSPL01000017">
    <property type="protein sequence ID" value="GLS71212.1"/>
    <property type="molecule type" value="Genomic_DNA"/>
</dbReference>
<sequence>MTAKLRRLLVAGTASSRGTEILRAADLYDRADVSRSDPDGGAVRLSRVDGRTGAREIRS</sequence>
<gene>
    <name evidence="2" type="ORF">GCM10007890_32250</name>
</gene>
<comment type="caution">
    <text evidence="2">The sequence shown here is derived from an EMBL/GenBank/DDBJ whole genome shotgun (WGS) entry which is preliminary data.</text>
</comment>
<evidence type="ECO:0000313" key="3">
    <source>
        <dbReference type="Proteomes" id="UP001157440"/>
    </source>
</evidence>
<name>A0AA37TFZ7_9HYPH</name>
<proteinExistence type="predicted"/>
<dbReference type="Proteomes" id="UP001157440">
    <property type="component" value="Unassembled WGS sequence"/>
</dbReference>
<evidence type="ECO:0000313" key="2">
    <source>
        <dbReference type="EMBL" id="GLS71212.1"/>
    </source>
</evidence>
<dbReference type="AlphaFoldDB" id="A0AA37TFZ7"/>
<evidence type="ECO:0000256" key="1">
    <source>
        <dbReference type="SAM" id="MobiDB-lite"/>
    </source>
</evidence>
<organism evidence="2 3">
    <name type="scientific">Methylobacterium tardum</name>
    <dbReference type="NCBI Taxonomy" id="374432"/>
    <lineage>
        <taxon>Bacteria</taxon>
        <taxon>Pseudomonadati</taxon>
        <taxon>Pseudomonadota</taxon>
        <taxon>Alphaproteobacteria</taxon>
        <taxon>Hyphomicrobiales</taxon>
        <taxon>Methylobacteriaceae</taxon>
        <taxon>Methylobacterium</taxon>
    </lineage>
</organism>